<protein>
    <submittedName>
        <fullName evidence="1">Uncharacterized protein</fullName>
    </submittedName>
</protein>
<dbReference type="KEGG" id="tbg:TbgDal_X3020"/>
<reference evidence="2" key="1">
    <citation type="journal article" date="2010" name="PLoS Negl. Trop. Dis.">
        <title>The genome sequence of Trypanosoma brucei gambiense, causative agent of chronic human african trypanosomiasis.</title>
        <authorList>
            <person name="Jackson A.P."/>
            <person name="Sanders M."/>
            <person name="Berry A."/>
            <person name="McQuillan J."/>
            <person name="Aslett M.A."/>
            <person name="Quail M.A."/>
            <person name="Chukualim B."/>
            <person name="Capewell P."/>
            <person name="MacLeod A."/>
            <person name="Melville S.E."/>
            <person name="Gibson W."/>
            <person name="Barry J.D."/>
            <person name="Berriman M."/>
            <person name="Hertz-Fowler C."/>
        </authorList>
    </citation>
    <scope>NUCLEOTIDE SEQUENCE [LARGE SCALE GENOMIC DNA]</scope>
    <source>
        <strain evidence="2">MHOM/CI/86/DAL972</strain>
    </source>
</reference>
<organism evidence="1 2">
    <name type="scientific">Trypanosoma brucei gambiense (strain MHOM/CI/86/DAL972)</name>
    <dbReference type="NCBI Taxonomy" id="679716"/>
    <lineage>
        <taxon>Eukaryota</taxon>
        <taxon>Discoba</taxon>
        <taxon>Euglenozoa</taxon>
        <taxon>Kinetoplastea</taxon>
        <taxon>Metakinetoplastina</taxon>
        <taxon>Trypanosomatida</taxon>
        <taxon>Trypanosomatidae</taxon>
        <taxon>Trypanosoma</taxon>
    </lineage>
</organism>
<dbReference type="GeneID" id="23865364"/>
<evidence type="ECO:0000313" key="1">
    <source>
        <dbReference type="EMBL" id="CBH15217.1"/>
    </source>
</evidence>
<gene>
    <name evidence="1" type="ORF">TbgDal_X3020</name>
</gene>
<dbReference type="RefSeq" id="XP_011777482.1">
    <property type="nucleotide sequence ID" value="XM_011779180.1"/>
</dbReference>
<dbReference type="Proteomes" id="UP000002316">
    <property type="component" value="Chromosome 10"/>
</dbReference>
<evidence type="ECO:0000313" key="2">
    <source>
        <dbReference type="Proteomes" id="UP000002316"/>
    </source>
</evidence>
<name>D0A1S4_TRYB9</name>
<accession>D0A1S4</accession>
<proteinExistence type="predicted"/>
<sequence length="140" mass="15269">MENWNPERFPTSQGGARPVAKGRIEKWGTPCHFKGISSGGSWWVLPLTRIASAAVEAVRPVWSGGFFFVVLPPVPFGMCPPSVEKSAWARSVLFPGLELLRCQRVILGSSAARPLLYLYDVANSSVPLCCATCFLELRCG</sequence>
<dbReference type="EMBL" id="FN554973">
    <property type="protein sequence ID" value="CBH15217.1"/>
    <property type="molecule type" value="Genomic_DNA"/>
</dbReference>
<dbReference type="AlphaFoldDB" id="D0A1S4"/>